<evidence type="ECO:0000256" key="1">
    <source>
        <dbReference type="SAM" id="Phobius"/>
    </source>
</evidence>
<feature type="transmembrane region" description="Helical" evidence="1">
    <location>
        <begin position="69"/>
        <end position="92"/>
    </location>
</feature>
<evidence type="ECO:0000313" key="2">
    <source>
        <dbReference type="EMBL" id="GAA0853806.1"/>
    </source>
</evidence>
<evidence type="ECO:0000313" key="3">
    <source>
        <dbReference type="Proteomes" id="UP001500359"/>
    </source>
</evidence>
<dbReference type="EMBL" id="BAAAFD010000002">
    <property type="protein sequence ID" value="GAA0853806.1"/>
    <property type="molecule type" value="Genomic_DNA"/>
</dbReference>
<gene>
    <name evidence="2" type="ORF">GCM10009114_07480</name>
</gene>
<organism evidence="2 3">
    <name type="scientific">Aliiglaciecola litoralis</name>
    <dbReference type="NCBI Taxonomy" id="582857"/>
    <lineage>
        <taxon>Bacteria</taxon>
        <taxon>Pseudomonadati</taxon>
        <taxon>Pseudomonadota</taxon>
        <taxon>Gammaproteobacteria</taxon>
        <taxon>Alteromonadales</taxon>
        <taxon>Alteromonadaceae</taxon>
        <taxon>Aliiglaciecola</taxon>
    </lineage>
</organism>
<keyword evidence="1" id="KW-0472">Membrane</keyword>
<dbReference type="RefSeq" id="WP_343856659.1">
    <property type="nucleotide sequence ID" value="NZ_BAAAFD010000002.1"/>
</dbReference>
<name>A0ABN1LDN3_9ALTE</name>
<keyword evidence="1" id="KW-0812">Transmembrane</keyword>
<feature type="transmembrane region" description="Helical" evidence="1">
    <location>
        <begin position="113"/>
        <end position="132"/>
    </location>
</feature>
<dbReference type="InterPro" id="IPR007498">
    <property type="entry name" value="PqiA-like"/>
</dbReference>
<comment type="caution">
    <text evidence="2">The sequence shown here is derived from an EMBL/GenBank/DDBJ whole genome shotgun (WGS) entry which is preliminary data.</text>
</comment>
<sequence>MIKRHLGFAFNVLALGLFFPGILLPMFSLNMEMAASVGGSTLSSALVDKELSIMATIDELWHDQRLLVAFLIFLFSVIIPLVKTALVTLAYFQPGTRLASKLYEFVAQIGKWSMADVFVIAIFLAILSTNHAETTESHQFSVFGFKMGLDISTQTLSNVGTGFYFFAAYCVVSLLGTQLALWGHRNPPTS</sequence>
<dbReference type="Proteomes" id="UP001500359">
    <property type="component" value="Unassembled WGS sequence"/>
</dbReference>
<reference evidence="2 3" key="1">
    <citation type="journal article" date="2019" name="Int. J. Syst. Evol. Microbiol.">
        <title>The Global Catalogue of Microorganisms (GCM) 10K type strain sequencing project: providing services to taxonomists for standard genome sequencing and annotation.</title>
        <authorList>
            <consortium name="The Broad Institute Genomics Platform"/>
            <consortium name="The Broad Institute Genome Sequencing Center for Infectious Disease"/>
            <person name="Wu L."/>
            <person name="Ma J."/>
        </authorList>
    </citation>
    <scope>NUCLEOTIDE SEQUENCE [LARGE SCALE GENOMIC DNA]</scope>
    <source>
        <strain evidence="2 3">JCM 15896</strain>
    </source>
</reference>
<evidence type="ECO:0008006" key="4">
    <source>
        <dbReference type="Google" id="ProtNLM"/>
    </source>
</evidence>
<accession>A0ABN1LDN3</accession>
<keyword evidence="1" id="KW-1133">Transmembrane helix</keyword>
<protein>
    <recommendedName>
        <fullName evidence="4">Paraquat-inducible protein A</fullName>
    </recommendedName>
</protein>
<dbReference type="Pfam" id="PF04403">
    <property type="entry name" value="PqiA"/>
    <property type="match status" value="1"/>
</dbReference>
<proteinExistence type="predicted"/>
<keyword evidence="3" id="KW-1185">Reference proteome</keyword>
<feature type="transmembrane region" description="Helical" evidence="1">
    <location>
        <begin position="163"/>
        <end position="182"/>
    </location>
</feature>